<dbReference type="Pfam" id="PF03120">
    <property type="entry name" value="OB_DNA_ligase"/>
    <property type="match status" value="1"/>
</dbReference>
<dbReference type="NCBIfam" id="NF005987">
    <property type="entry name" value="PRK08097.1"/>
    <property type="match status" value="1"/>
</dbReference>
<dbReference type="Pfam" id="PF01653">
    <property type="entry name" value="DNA_ligase_aden"/>
    <property type="match status" value="1"/>
</dbReference>
<keyword evidence="8" id="KW-0732">Signal</keyword>
<feature type="domain" description="NAD-dependent DNA ligase N-terminal" evidence="9">
    <location>
        <begin position="35"/>
        <end position="432"/>
    </location>
</feature>
<evidence type="ECO:0000256" key="2">
    <source>
        <dbReference type="ARBA" id="ARBA00022705"/>
    </source>
</evidence>
<reference evidence="10 11" key="1">
    <citation type="journal article" date="2014" name="Proc. Natl. Acad. Sci. U.S.A.">
        <title>Molecular dissection of the evolution of carbapenem-resistant multilocus sequence type 258 Klebsiella pneumoniae.</title>
        <authorList>
            <person name="Deleo F.R."/>
            <person name="Chen L."/>
            <person name="Porcella S.F."/>
            <person name="Martens C.A."/>
            <person name="Kobayashi S.D."/>
            <person name="Porter A.R."/>
            <person name="Chavda K.D."/>
            <person name="Jacobs M.R."/>
            <person name="Mathema B."/>
            <person name="Olsen R.J."/>
            <person name="Bonomo R.A."/>
            <person name="Musser J.M."/>
            <person name="Kreiswirth B.N."/>
        </authorList>
    </citation>
    <scope>NUCLEOTIDE SEQUENCE [LARGE SCALE GENOMIC DNA]</scope>
    <source>
        <strain evidence="10">30684/NJST258_2</strain>
    </source>
</reference>
<dbReference type="InterPro" id="IPR012340">
    <property type="entry name" value="NA-bd_OB-fold"/>
</dbReference>
<dbReference type="EC" id="6.5.1.2" evidence="7"/>
<dbReference type="InterPro" id="IPR050326">
    <property type="entry name" value="NAD_dep_DNA_ligaseB"/>
</dbReference>
<keyword evidence="3 7" id="KW-0227">DNA damage</keyword>
<dbReference type="Gene3D" id="1.10.287.610">
    <property type="entry name" value="Helix hairpin bin"/>
    <property type="match status" value="1"/>
</dbReference>
<dbReference type="AlphaFoldDB" id="W8UCX8"/>
<evidence type="ECO:0000259" key="9">
    <source>
        <dbReference type="SMART" id="SM00532"/>
    </source>
</evidence>
<dbReference type="HOGENOM" id="CLU_489786_0_0_6"/>
<dbReference type="SUPFAM" id="SSF47781">
    <property type="entry name" value="RuvA domain 2-like"/>
    <property type="match status" value="1"/>
</dbReference>
<comment type="similarity">
    <text evidence="7">Belongs to the NAD-dependent DNA ligase family. LigB subfamily.</text>
</comment>
<dbReference type="SUPFAM" id="SSF50249">
    <property type="entry name" value="Nucleic acid-binding proteins"/>
    <property type="match status" value="1"/>
</dbReference>
<dbReference type="GO" id="GO:0006281">
    <property type="term" value="P:DNA repair"/>
    <property type="evidence" value="ECO:0007669"/>
    <property type="project" value="UniProtKB-KW"/>
</dbReference>
<keyword evidence="1 7" id="KW-0436">Ligase</keyword>
<accession>W8UCX8</accession>
<keyword evidence="2 7" id="KW-0235">DNA replication</keyword>
<keyword evidence="5 7" id="KW-0234">DNA repair</keyword>
<evidence type="ECO:0000313" key="10">
    <source>
        <dbReference type="EMBL" id="AHM76900.1"/>
    </source>
</evidence>
<proteinExistence type="inferred from homology"/>
<evidence type="ECO:0000256" key="4">
    <source>
        <dbReference type="ARBA" id="ARBA00023027"/>
    </source>
</evidence>
<keyword evidence="4 7" id="KW-0520">NAD</keyword>
<evidence type="ECO:0000256" key="6">
    <source>
        <dbReference type="ARBA" id="ARBA00034005"/>
    </source>
</evidence>
<dbReference type="SMART" id="SM00532">
    <property type="entry name" value="LIGANc"/>
    <property type="match status" value="1"/>
</dbReference>
<dbReference type="GO" id="GO:0003911">
    <property type="term" value="F:DNA ligase (NAD+) activity"/>
    <property type="evidence" value="ECO:0007669"/>
    <property type="project" value="UniProtKB-UniRule"/>
</dbReference>
<evidence type="ECO:0000313" key="11">
    <source>
        <dbReference type="Proteomes" id="UP000019586"/>
    </source>
</evidence>
<feature type="active site" description="N6-AMP-lysine intermediate" evidence="7">
    <location>
        <position position="131"/>
    </location>
</feature>
<dbReference type="InterPro" id="IPR020923">
    <property type="entry name" value="DNA_ligase_B"/>
</dbReference>
<dbReference type="Gene3D" id="3.30.470.30">
    <property type="entry name" value="DNA ligase/mRNA capping enzyme"/>
    <property type="match status" value="1"/>
</dbReference>
<dbReference type="HAMAP" id="MF_01587">
    <property type="entry name" value="DNA_ligase_B"/>
    <property type="match status" value="1"/>
</dbReference>
<dbReference type="PATRIC" id="fig|1420013.3.peg.112"/>
<evidence type="ECO:0000256" key="5">
    <source>
        <dbReference type="ARBA" id="ARBA00023204"/>
    </source>
</evidence>
<comment type="function">
    <text evidence="7">Catalyzes the formation of phosphodiester linkages between 5'-phosphoryl and 3'-hydroxyl groups in double-stranded DNA using NAD as a coenzyme and as the energy source for the reaction.</text>
</comment>
<gene>
    <name evidence="7" type="primary">ligB</name>
    <name evidence="10" type="ORF">KPNJ2_00120</name>
</gene>
<evidence type="ECO:0000256" key="8">
    <source>
        <dbReference type="SAM" id="SignalP"/>
    </source>
</evidence>
<feature type="signal peptide" evidence="8">
    <location>
        <begin position="1"/>
        <end position="26"/>
    </location>
</feature>
<dbReference type="KEGG" id="kps:KPNJ2_00120"/>
<dbReference type="InterPro" id="IPR010994">
    <property type="entry name" value="RuvA_2-like"/>
</dbReference>
<dbReference type="GO" id="GO:0006260">
    <property type="term" value="P:DNA replication"/>
    <property type="evidence" value="ECO:0007669"/>
    <property type="project" value="UniProtKB-KW"/>
</dbReference>
<name>W8UCX8_KLEPN</name>
<dbReference type="InterPro" id="IPR004150">
    <property type="entry name" value="NAD_DNA_ligase_OB"/>
</dbReference>
<sequence length="565" mass="63345">MMEEGTAMRKGGWWLALGMFSASALATCPDWPPARGRQETSRLHQQIVAWKEAYWRQGASGVSDDVYDQLTLRLAQWRQCFPGATPEDDDLPPPTGDARHPVAHTGVRKLADEDSVARWMKNKSDLWIQPKVDGVAVTLVYRQGRLVQAISRGDGLRGEAWTARARQIPALEKVMTGELADSVLQGELFLRRGGHVQQQAGGMNARAKVAGLMMRADAAAALSQLDVFIWAWPDGPSDMRRRQQLLTQAGFKYSGQYTHPVSSIEQVAQWRQRWYRSPLPFVSDGVIVREGREPPGRVWSPGKGEWLAAWKYPPASRVMQVRAIRFSTGRSGRLNVVAELEPQRLDDKRVQRVNVGSVSRWQMLDIGVGDQLQISLAGQGIPRVDAVVWRTAERHKPTPPPAKFNALTCYFATPECSEQFLSRLIWLSSKSALNVDGVGENLWRVIQQQNPMTHIFSWLALTVEQLQAVPGISAARGQHLWHQFDLVRKRPFIRWVLAMGIPVPQGALAQLESENWHLLAAKSEAQWRTLPGVGEIRARQLVAFLHHPDVVALAQWLSGQRIPGF</sequence>
<evidence type="ECO:0000256" key="7">
    <source>
        <dbReference type="HAMAP-Rule" id="MF_01587"/>
    </source>
</evidence>
<dbReference type="InterPro" id="IPR013839">
    <property type="entry name" value="DNAligase_adenylation"/>
</dbReference>
<dbReference type="PANTHER" id="PTHR47810:SF1">
    <property type="entry name" value="DNA LIGASE B"/>
    <property type="match status" value="1"/>
</dbReference>
<dbReference type="Gene3D" id="2.40.50.140">
    <property type="entry name" value="Nucleic acid-binding proteins"/>
    <property type="match status" value="1"/>
</dbReference>
<organism evidence="10 11">
    <name type="scientific">Klebsiella pneumoniae 30684/NJST258_2</name>
    <dbReference type="NCBI Taxonomy" id="1420013"/>
    <lineage>
        <taxon>Bacteria</taxon>
        <taxon>Pseudomonadati</taxon>
        <taxon>Pseudomonadota</taxon>
        <taxon>Gammaproteobacteria</taxon>
        <taxon>Enterobacterales</taxon>
        <taxon>Enterobacteriaceae</taxon>
        <taxon>Klebsiella/Raoultella group</taxon>
        <taxon>Klebsiella</taxon>
        <taxon>Klebsiella pneumoniae complex</taxon>
    </lineage>
</organism>
<dbReference type="PANTHER" id="PTHR47810">
    <property type="entry name" value="DNA LIGASE"/>
    <property type="match status" value="1"/>
</dbReference>
<evidence type="ECO:0000256" key="1">
    <source>
        <dbReference type="ARBA" id="ARBA00022598"/>
    </source>
</evidence>
<protein>
    <recommendedName>
        <fullName evidence="7">DNA ligase B</fullName>
        <ecNumber evidence="7">6.5.1.2</ecNumber>
    </recommendedName>
    <alternativeName>
        <fullName evidence="7">Polydeoxyribonucleotide synthase [NAD(+)] B</fullName>
    </alternativeName>
</protein>
<dbReference type="InterPro" id="IPR013840">
    <property type="entry name" value="DNAligase_N"/>
</dbReference>
<dbReference type="Proteomes" id="UP000019586">
    <property type="component" value="Chromosome"/>
</dbReference>
<dbReference type="SUPFAM" id="SSF56091">
    <property type="entry name" value="DNA ligase/mRNA capping enzyme, catalytic domain"/>
    <property type="match status" value="1"/>
</dbReference>
<dbReference type="EMBL" id="CP006918">
    <property type="protein sequence ID" value="AHM76900.1"/>
    <property type="molecule type" value="Genomic_DNA"/>
</dbReference>
<evidence type="ECO:0000256" key="3">
    <source>
        <dbReference type="ARBA" id="ARBA00022763"/>
    </source>
</evidence>
<comment type="catalytic activity">
    <reaction evidence="6 7">
        <text>NAD(+) + (deoxyribonucleotide)n-3'-hydroxyl + 5'-phospho-(deoxyribonucleotide)m = (deoxyribonucleotide)n+m + AMP + beta-nicotinamide D-nucleotide.</text>
        <dbReference type="EC" id="6.5.1.2"/>
    </reaction>
</comment>
<feature type="chain" id="PRO_5004913443" description="DNA ligase B" evidence="8">
    <location>
        <begin position="27"/>
        <end position="565"/>
    </location>
</feature>